<reference evidence="2" key="1">
    <citation type="submission" date="2021-03" db="UniProtKB">
        <authorList>
            <consortium name="EnsemblPlants"/>
        </authorList>
    </citation>
    <scope>IDENTIFICATION</scope>
</reference>
<protein>
    <recommendedName>
        <fullName evidence="1">RNase H type-1 domain-containing protein</fullName>
    </recommendedName>
</protein>
<dbReference type="Pfam" id="PF13456">
    <property type="entry name" value="RVT_3"/>
    <property type="match status" value="1"/>
</dbReference>
<dbReference type="GO" id="GO:0003676">
    <property type="term" value="F:nucleic acid binding"/>
    <property type="evidence" value="ECO:0007669"/>
    <property type="project" value="InterPro"/>
</dbReference>
<dbReference type="Gene3D" id="3.30.420.10">
    <property type="entry name" value="Ribonuclease H-like superfamily/Ribonuclease H"/>
    <property type="match status" value="1"/>
</dbReference>
<evidence type="ECO:0000259" key="1">
    <source>
        <dbReference type="Pfam" id="PF13456"/>
    </source>
</evidence>
<evidence type="ECO:0000313" key="2">
    <source>
        <dbReference type="EnsemblPlants" id="cds.evm.model.ctgX12.2"/>
    </source>
</evidence>
<dbReference type="PANTHER" id="PTHR47723:SF19">
    <property type="entry name" value="POLYNUCLEOTIDYL TRANSFERASE, RIBONUCLEASE H-LIKE SUPERFAMILY PROTEIN"/>
    <property type="match status" value="1"/>
</dbReference>
<dbReference type="InterPro" id="IPR053151">
    <property type="entry name" value="RNase_H-like"/>
</dbReference>
<feature type="domain" description="RNase H type-1" evidence="1">
    <location>
        <begin position="142"/>
        <end position="240"/>
    </location>
</feature>
<dbReference type="InterPro" id="IPR002156">
    <property type="entry name" value="RNaseH_domain"/>
</dbReference>
<dbReference type="AlphaFoldDB" id="A0A803QRJ3"/>
<dbReference type="GO" id="GO:0004523">
    <property type="term" value="F:RNA-DNA hybrid ribonuclease activity"/>
    <property type="evidence" value="ECO:0007669"/>
    <property type="project" value="InterPro"/>
</dbReference>
<dbReference type="InterPro" id="IPR044730">
    <property type="entry name" value="RNase_H-like_dom_plant"/>
</dbReference>
<dbReference type="InterPro" id="IPR012337">
    <property type="entry name" value="RNaseH-like_sf"/>
</dbReference>
<dbReference type="EnsemblPlants" id="evm.model.ctgX12.2">
    <property type="protein sequence ID" value="cds.evm.model.ctgX12.2"/>
    <property type="gene ID" value="evm.TU.ctgX12.2"/>
</dbReference>
<keyword evidence="3" id="KW-1185">Reference proteome</keyword>
<dbReference type="SUPFAM" id="SSF53098">
    <property type="entry name" value="Ribonuclease H-like"/>
    <property type="match status" value="1"/>
</dbReference>
<sequence length="269" mass="30236">MEACSGDITVNPHGIEVTTTTTRLGMPMPNQCSLRRIILRVQNGRWTTSLTNSDQSLSADPIEVQAFSRIVHFSKETKMMMPRPAKVLFFNELEPVLCKKDKNKDYFYHLKKRKKVKCPMSSWSHPLDVREYWFYTSGNTLGELVVVFAGLKMGRVSPELAEIMGVREALSWLKDHAHSHAIVETDSLVCAEAVRSAEVFASAFGLVVEDCKTLLHSMSNVSLVFVKRSANCATHYVVRHSVSLAERMFSINSVPLDLMSILTSDCSNF</sequence>
<accession>A0A803QRJ3</accession>
<proteinExistence type="predicted"/>
<name>A0A803QRJ3_CANSA</name>
<dbReference type="Gramene" id="evm.model.ctgX12.2">
    <property type="protein sequence ID" value="cds.evm.model.ctgX12.2"/>
    <property type="gene ID" value="evm.TU.ctgX12.2"/>
</dbReference>
<dbReference type="PANTHER" id="PTHR47723">
    <property type="entry name" value="OS05G0353850 PROTEIN"/>
    <property type="match status" value="1"/>
</dbReference>
<organism evidence="2 3">
    <name type="scientific">Cannabis sativa</name>
    <name type="common">Hemp</name>
    <name type="synonym">Marijuana</name>
    <dbReference type="NCBI Taxonomy" id="3483"/>
    <lineage>
        <taxon>Eukaryota</taxon>
        <taxon>Viridiplantae</taxon>
        <taxon>Streptophyta</taxon>
        <taxon>Embryophyta</taxon>
        <taxon>Tracheophyta</taxon>
        <taxon>Spermatophyta</taxon>
        <taxon>Magnoliopsida</taxon>
        <taxon>eudicotyledons</taxon>
        <taxon>Gunneridae</taxon>
        <taxon>Pentapetalae</taxon>
        <taxon>rosids</taxon>
        <taxon>fabids</taxon>
        <taxon>Rosales</taxon>
        <taxon>Cannabaceae</taxon>
        <taxon>Cannabis</taxon>
    </lineage>
</organism>
<dbReference type="InterPro" id="IPR036397">
    <property type="entry name" value="RNaseH_sf"/>
</dbReference>
<dbReference type="Proteomes" id="UP000596661">
    <property type="component" value="Unassembled WGS sequence"/>
</dbReference>
<evidence type="ECO:0000313" key="3">
    <source>
        <dbReference type="Proteomes" id="UP000596661"/>
    </source>
</evidence>
<dbReference type="CDD" id="cd06222">
    <property type="entry name" value="RNase_H_like"/>
    <property type="match status" value="1"/>
</dbReference>